<proteinExistence type="predicted"/>
<dbReference type="InterPro" id="IPR036397">
    <property type="entry name" value="RNaseH_sf"/>
</dbReference>
<feature type="compositionally biased region" description="Basic and acidic residues" evidence="1">
    <location>
        <begin position="35"/>
        <end position="62"/>
    </location>
</feature>
<dbReference type="GO" id="GO:0015074">
    <property type="term" value="P:DNA integration"/>
    <property type="evidence" value="ECO:0007669"/>
    <property type="project" value="InterPro"/>
</dbReference>
<feature type="domain" description="Integrase catalytic" evidence="2">
    <location>
        <begin position="122"/>
        <end position="220"/>
    </location>
</feature>
<dbReference type="Gene3D" id="3.30.420.10">
    <property type="entry name" value="Ribonuclease H-like superfamily/Ribonuclease H"/>
    <property type="match status" value="1"/>
</dbReference>
<dbReference type="InterPro" id="IPR001584">
    <property type="entry name" value="Integrase_cat-core"/>
</dbReference>
<dbReference type="AlphaFoldDB" id="A0AA35UK00"/>
<organism evidence="3 4">
    <name type="scientific">Methylococcus capsulatus</name>
    <dbReference type="NCBI Taxonomy" id="414"/>
    <lineage>
        <taxon>Bacteria</taxon>
        <taxon>Pseudomonadati</taxon>
        <taxon>Pseudomonadota</taxon>
        <taxon>Gammaproteobacteria</taxon>
        <taxon>Methylococcales</taxon>
        <taxon>Methylococcaceae</taxon>
        <taxon>Methylococcus</taxon>
    </lineage>
</organism>
<reference evidence="3" key="1">
    <citation type="submission" date="2023-03" db="EMBL/GenBank/DDBJ databases">
        <authorList>
            <person name="Pearce D."/>
        </authorList>
    </citation>
    <scope>NUCLEOTIDE SEQUENCE</scope>
    <source>
        <strain evidence="3">Mc</strain>
    </source>
</reference>
<dbReference type="EMBL" id="OX458332">
    <property type="protein sequence ID" value="CAI8874157.1"/>
    <property type="molecule type" value="Genomic_DNA"/>
</dbReference>
<feature type="region of interest" description="Disordered" evidence="1">
    <location>
        <begin position="29"/>
        <end position="68"/>
    </location>
</feature>
<dbReference type="PROSITE" id="PS50994">
    <property type="entry name" value="INTEGRASE"/>
    <property type="match status" value="1"/>
</dbReference>
<evidence type="ECO:0000313" key="3">
    <source>
        <dbReference type="EMBL" id="CAI8874157.1"/>
    </source>
</evidence>
<dbReference type="SUPFAM" id="SSF53098">
    <property type="entry name" value="Ribonuclease H-like"/>
    <property type="match status" value="1"/>
</dbReference>
<feature type="region of interest" description="Disordered" evidence="1">
    <location>
        <begin position="206"/>
        <end position="241"/>
    </location>
</feature>
<evidence type="ECO:0000259" key="2">
    <source>
        <dbReference type="PROSITE" id="PS50994"/>
    </source>
</evidence>
<accession>A0AA35UK00</accession>
<gene>
    <name evidence="3" type="ORF">MCNOR_2928</name>
</gene>
<dbReference type="GO" id="GO:0003676">
    <property type="term" value="F:nucleic acid binding"/>
    <property type="evidence" value="ECO:0007669"/>
    <property type="project" value="InterPro"/>
</dbReference>
<name>A0AA35UK00_METCP</name>
<evidence type="ECO:0000256" key="1">
    <source>
        <dbReference type="SAM" id="MobiDB-lite"/>
    </source>
</evidence>
<sequence>MQEFEQKMIGRDHLEMIVEILELILDFQQPQPDASEQREHRGQKQTTQEESHDAEIEAERGNHCPSPSEVGQCEGGVCTARLHKRGPVQCAPDKCAGVPAVSIAKGVAPSQTGQVQGGKERPARLLSDDGSEFEAGLAQTLEAHGIGRRYSYPKPPKITAHIERFNRTLQESFVDYHEDPLFTGFGLFNQKLADWLVFDSTKRPHHRLGQHPLSDSSSHITPGARGEGRTHRLASLPMPSL</sequence>
<evidence type="ECO:0000313" key="4">
    <source>
        <dbReference type="Proteomes" id="UP001158598"/>
    </source>
</evidence>
<dbReference type="Proteomes" id="UP001158598">
    <property type="component" value="Chromosome"/>
</dbReference>
<dbReference type="InterPro" id="IPR012337">
    <property type="entry name" value="RNaseH-like_sf"/>
</dbReference>
<protein>
    <submittedName>
        <fullName evidence="3">Transposase</fullName>
    </submittedName>
</protein>